<keyword evidence="4" id="KW-1185">Reference proteome</keyword>
<keyword evidence="1" id="KW-0472">Membrane</keyword>
<evidence type="ECO:0000256" key="1">
    <source>
        <dbReference type="SAM" id="Phobius"/>
    </source>
</evidence>
<sequence>MSKHEHDILYVSAAAYDSVEDAVADYEALEQLYREIRTSHDFDASVIAKDENGKVHIVKKHEQPTRHGAAVGLGWGLAVGVVAALFPPVGIGLVGAAAGGTALGAVVGHASDRMKRSDVKELGETLDEGQAGVIVVYETNLADQIVANIKAANRIVSKATDMAADQLAIDIRNAEQNR</sequence>
<evidence type="ECO:0000313" key="3">
    <source>
        <dbReference type="EMBL" id="UYF95073.1"/>
    </source>
</evidence>
<reference evidence="3" key="3">
    <citation type="submission" date="2022-09" db="EMBL/GenBank/DDBJ databases">
        <title>The genome sequence of Rhodococcus aetherivorans N1.</title>
        <authorList>
            <person name="Jiang W."/>
        </authorList>
    </citation>
    <scope>NUCLEOTIDE SEQUENCE</scope>
    <source>
        <strain evidence="3">N1</strain>
    </source>
</reference>
<protein>
    <submittedName>
        <fullName evidence="3">DUF1269 domain-containing protein</fullName>
    </submittedName>
</protein>
<dbReference type="GeneID" id="83619683"/>
<dbReference type="RefSeq" id="WP_006945064.1">
    <property type="nucleotide sequence ID" value="NZ_BAAAYP010000031.1"/>
</dbReference>
<proteinExistence type="predicted"/>
<reference evidence="2 4" key="1">
    <citation type="journal article" date="2018" name="Biodegradation">
        <title>1,4-Dioxane degradation characteristics of Rhodococcus aetherivorans JCM 14343.</title>
        <authorList>
            <person name="Inoue D."/>
            <person name="Tsunoda T."/>
            <person name="Yamamoto N."/>
            <person name="Ike M."/>
            <person name="Sei K."/>
        </authorList>
    </citation>
    <scope>NUCLEOTIDE SEQUENCE [LARGE SCALE GENOMIC DNA]</scope>
    <source>
        <strain evidence="2 4">JCM 14343</strain>
    </source>
</reference>
<evidence type="ECO:0000313" key="5">
    <source>
        <dbReference type="Proteomes" id="UP001163947"/>
    </source>
</evidence>
<dbReference type="AlphaFoldDB" id="N1MC84"/>
<dbReference type="Proteomes" id="UP001163947">
    <property type="component" value="Chromosome"/>
</dbReference>
<name>N1MC84_9NOCA</name>
<dbReference type="EMBL" id="CP106982">
    <property type="protein sequence ID" value="UYF95073.1"/>
    <property type="molecule type" value="Genomic_DNA"/>
</dbReference>
<keyword evidence="1" id="KW-0812">Transmembrane</keyword>
<dbReference type="InterPro" id="IPR009200">
    <property type="entry name" value="DUF1269_membrane"/>
</dbReference>
<organism evidence="3 5">
    <name type="scientific">Rhodococcus aetherivorans</name>
    <dbReference type="NCBI Taxonomy" id="191292"/>
    <lineage>
        <taxon>Bacteria</taxon>
        <taxon>Bacillati</taxon>
        <taxon>Actinomycetota</taxon>
        <taxon>Actinomycetes</taxon>
        <taxon>Mycobacteriales</taxon>
        <taxon>Nocardiaceae</taxon>
        <taxon>Rhodococcus</taxon>
    </lineage>
</organism>
<feature type="transmembrane region" description="Helical" evidence="1">
    <location>
        <begin position="92"/>
        <end position="110"/>
    </location>
</feature>
<dbReference type="EMBL" id="BLAH01000095">
    <property type="protein sequence ID" value="GES38557.1"/>
    <property type="molecule type" value="Genomic_DNA"/>
</dbReference>
<dbReference type="Pfam" id="PF06897">
    <property type="entry name" value="DUF1269"/>
    <property type="match status" value="1"/>
</dbReference>
<dbReference type="Proteomes" id="UP000325466">
    <property type="component" value="Unassembled WGS sequence"/>
</dbReference>
<dbReference type="KEGG" id="rav:AAT18_23480"/>
<evidence type="ECO:0000313" key="2">
    <source>
        <dbReference type="EMBL" id="GES38557.1"/>
    </source>
</evidence>
<accession>N1MC84</accession>
<keyword evidence="1" id="KW-1133">Transmembrane helix</keyword>
<reference evidence="2" key="2">
    <citation type="submission" date="2019-10" db="EMBL/GenBank/DDBJ databases">
        <title>Draft genome sequence of Rhodococcus aetherivorans JCM 14343.</title>
        <authorList>
            <person name="Inoue D."/>
            <person name="Nakazawa M."/>
            <person name="Yamamoto N."/>
            <person name="Sei K."/>
            <person name="Ike M."/>
        </authorList>
    </citation>
    <scope>NUCLEOTIDE SEQUENCE</scope>
    <source>
        <strain evidence="2">JCM 14343</strain>
    </source>
</reference>
<accession>A0A5M3YGG2</accession>
<feature type="transmembrane region" description="Helical" evidence="1">
    <location>
        <begin position="68"/>
        <end position="86"/>
    </location>
</feature>
<gene>
    <name evidence="3" type="ORF">OCS65_04660</name>
    <name evidence="2" type="ORF">RAJCM14343_3822</name>
</gene>
<evidence type="ECO:0000313" key="4">
    <source>
        <dbReference type="Proteomes" id="UP000325466"/>
    </source>
</evidence>